<sequence>MDGIFSRLFQPLYDALFCPHLPFSYRWRLLTLQPLNLLPIKWLPWVFSHTSRPVVYIPLRRRPGYIVQAVVFQPRPTSTTTTTPHTTTTSKLRPLHIDVHNGEFIGDTPEINTVFCIQLSERTGAVVISLSYGLAPRHTFRTAHEDVQDAAKYIIENAQRLWNADPELLTLSGFSVGANLALGISQGLAAEGEGVPKAAVTFYNPVEFRLSPCEKPKPAGYPTTDPLSHLQPLFDAYVSRSRSHNLNNPLMNPILADIRSLPRNMLFVIAGMNILLHEQQTLMERLTNEAAILNSRMGSGDQSVDGGRDTDKYRIESMVFEGQLHGWLERERLLNSPSLPTFRTCPATSIGSLIECGAEWILCDIVPSFAIDESTRKAAFDAAFNFIRDVHGVNGWVQ</sequence>
<gene>
    <name evidence="2" type="ORF">AJ80_09068</name>
</gene>
<evidence type="ECO:0000313" key="2">
    <source>
        <dbReference type="EMBL" id="PGH01085.1"/>
    </source>
</evidence>
<accession>A0A2B7WWM6</accession>
<reference evidence="2 3" key="1">
    <citation type="submission" date="2017-10" db="EMBL/GenBank/DDBJ databases">
        <title>Comparative genomics in systemic dimorphic fungi from Ajellomycetaceae.</title>
        <authorList>
            <person name="Munoz J.F."/>
            <person name="Mcewen J.G."/>
            <person name="Clay O.K."/>
            <person name="Cuomo C.A."/>
        </authorList>
    </citation>
    <scope>NUCLEOTIDE SEQUENCE [LARGE SCALE GENOMIC DNA]</scope>
    <source>
        <strain evidence="2 3">UAMH7299</strain>
    </source>
</reference>
<dbReference type="AlphaFoldDB" id="A0A2B7WWM6"/>
<dbReference type="Proteomes" id="UP000224634">
    <property type="component" value="Unassembled WGS sequence"/>
</dbReference>
<evidence type="ECO:0000259" key="1">
    <source>
        <dbReference type="Pfam" id="PF07859"/>
    </source>
</evidence>
<proteinExistence type="predicted"/>
<dbReference type="Pfam" id="PF07859">
    <property type="entry name" value="Abhydrolase_3"/>
    <property type="match status" value="1"/>
</dbReference>
<dbReference type="GO" id="GO:0019433">
    <property type="term" value="P:triglyceride catabolic process"/>
    <property type="evidence" value="ECO:0007669"/>
    <property type="project" value="TreeGrafter"/>
</dbReference>
<protein>
    <recommendedName>
        <fullName evidence="1">Alpha/beta hydrolase fold-3 domain-containing protein</fullName>
    </recommendedName>
</protein>
<dbReference type="GO" id="GO:0005829">
    <property type="term" value="C:cytosol"/>
    <property type="evidence" value="ECO:0007669"/>
    <property type="project" value="TreeGrafter"/>
</dbReference>
<evidence type="ECO:0000313" key="3">
    <source>
        <dbReference type="Proteomes" id="UP000224634"/>
    </source>
</evidence>
<name>A0A2B7WWM6_POLH7</name>
<dbReference type="GO" id="GO:0004806">
    <property type="term" value="F:triacylglycerol lipase activity"/>
    <property type="evidence" value="ECO:0007669"/>
    <property type="project" value="TreeGrafter"/>
</dbReference>
<dbReference type="InterPro" id="IPR029058">
    <property type="entry name" value="AB_hydrolase_fold"/>
</dbReference>
<dbReference type="OrthoDB" id="408631at2759"/>
<dbReference type="SUPFAM" id="SSF53474">
    <property type="entry name" value="alpha/beta-Hydrolases"/>
    <property type="match status" value="1"/>
</dbReference>
<dbReference type="InterPro" id="IPR013094">
    <property type="entry name" value="AB_hydrolase_3"/>
</dbReference>
<dbReference type="GO" id="GO:0004771">
    <property type="term" value="F:sterol ester esterase activity"/>
    <property type="evidence" value="ECO:0007669"/>
    <property type="project" value="TreeGrafter"/>
</dbReference>
<feature type="domain" description="Alpha/beta hydrolase fold-3" evidence="1">
    <location>
        <begin position="98"/>
        <end position="288"/>
    </location>
</feature>
<organism evidence="2 3">
    <name type="scientific">Polytolypa hystricis (strain UAMH7299)</name>
    <dbReference type="NCBI Taxonomy" id="1447883"/>
    <lineage>
        <taxon>Eukaryota</taxon>
        <taxon>Fungi</taxon>
        <taxon>Dikarya</taxon>
        <taxon>Ascomycota</taxon>
        <taxon>Pezizomycotina</taxon>
        <taxon>Eurotiomycetes</taxon>
        <taxon>Eurotiomycetidae</taxon>
        <taxon>Onygenales</taxon>
        <taxon>Onygenales incertae sedis</taxon>
        <taxon>Polytolypa</taxon>
    </lineage>
</organism>
<dbReference type="EMBL" id="PDNA01000242">
    <property type="protein sequence ID" value="PGH01085.1"/>
    <property type="molecule type" value="Genomic_DNA"/>
</dbReference>
<dbReference type="Gene3D" id="3.40.50.1820">
    <property type="entry name" value="alpha/beta hydrolase"/>
    <property type="match status" value="1"/>
</dbReference>
<comment type="caution">
    <text evidence="2">The sequence shown here is derived from an EMBL/GenBank/DDBJ whole genome shotgun (WGS) entry which is preliminary data.</text>
</comment>
<dbReference type="STRING" id="1447883.A0A2B7WWM6"/>
<keyword evidence="3" id="KW-1185">Reference proteome</keyword>
<dbReference type="PANTHER" id="PTHR23025:SF4">
    <property type="entry name" value="ALPHA_BETA HYDROLASE FOLD-3 DOMAIN-CONTAINING PROTEIN"/>
    <property type="match status" value="1"/>
</dbReference>
<dbReference type="PANTHER" id="PTHR23025">
    <property type="entry name" value="TRIACYLGLYCEROL LIPASE"/>
    <property type="match status" value="1"/>
</dbReference>